<name>A0A8K0TB61_9PEZI</name>
<comment type="caution">
    <text evidence="2">The sequence shown here is derived from an EMBL/GenBank/DDBJ whole genome shotgun (WGS) entry which is preliminary data.</text>
</comment>
<feature type="compositionally biased region" description="Acidic residues" evidence="1">
    <location>
        <begin position="297"/>
        <end position="307"/>
    </location>
</feature>
<feature type="compositionally biased region" description="Polar residues" evidence="1">
    <location>
        <begin position="280"/>
        <end position="292"/>
    </location>
</feature>
<feature type="compositionally biased region" description="Low complexity" evidence="1">
    <location>
        <begin position="129"/>
        <end position="147"/>
    </location>
</feature>
<dbReference type="Proteomes" id="UP000813385">
    <property type="component" value="Unassembled WGS sequence"/>
</dbReference>
<sequence length="307" mass="32785">MASQQDFANSEASIPSSNLPLSSQRRRVQSEQAQPKLPAEPLPVRQPRRRPPRTRLSQPNGAGHGSWADIPQPVTPSPRQILKRSSRGQMSQGHASTRAGTEPEPSGQLTSSSPKSGHGPNVESTPQADTLSSDPTSEPTPSTSKSDITGGWVSSVDGKPTHCPNGDKTIGIDMVVGVSMAFATTGLEKKEASSEDDVDGSRRRSTKIAPDQALNPHDEASAGGKTVDQEDRSRWQGPLEFAAAMMPNLRRRSSVGVPAENTCKKEDTKQDDNAKETPRSSETQDSPSSPASSKVVEEDEELSSALY</sequence>
<keyword evidence="3" id="KW-1185">Reference proteome</keyword>
<organism evidence="2 3">
    <name type="scientific">Plectosphaerella cucumerina</name>
    <dbReference type="NCBI Taxonomy" id="40658"/>
    <lineage>
        <taxon>Eukaryota</taxon>
        <taxon>Fungi</taxon>
        <taxon>Dikarya</taxon>
        <taxon>Ascomycota</taxon>
        <taxon>Pezizomycotina</taxon>
        <taxon>Sordariomycetes</taxon>
        <taxon>Hypocreomycetidae</taxon>
        <taxon>Glomerellales</taxon>
        <taxon>Plectosphaerellaceae</taxon>
        <taxon>Plectosphaerella</taxon>
    </lineage>
</organism>
<dbReference type="EMBL" id="JAGPXD010000006">
    <property type="protein sequence ID" value="KAH7349257.1"/>
    <property type="molecule type" value="Genomic_DNA"/>
</dbReference>
<protein>
    <submittedName>
        <fullName evidence="2">Uncharacterized protein</fullName>
    </submittedName>
</protein>
<feature type="region of interest" description="Disordered" evidence="1">
    <location>
        <begin position="1"/>
        <end position="169"/>
    </location>
</feature>
<evidence type="ECO:0000256" key="1">
    <source>
        <dbReference type="SAM" id="MobiDB-lite"/>
    </source>
</evidence>
<accession>A0A8K0TB61</accession>
<feature type="region of interest" description="Disordered" evidence="1">
    <location>
        <begin position="184"/>
        <end position="307"/>
    </location>
</feature>
<proteinExistence type="predicted"/>
<reference evidence="2" key="1">
    <citation type="journal article" date="2021" name="Nat. Commun.">
        <title>Genetic determinants of endophytism in the Arabidopsis root mycobiome.</title>
        <authorList>
            <person name="Mesny F."/>
            <person name="Miyauchi S."/>
            <person name="Thiergart T."/>
            <person name="Pickel B."/>
            <person name="Atanasova L."/>
            <person name="Karlsson M."/>
            <person name="Huettel B."/>
            <person name="Barry K.W."/>
            <person name="Haridas S."/>
            <person name="Chen C."/>
            <person name="Bauer D."/>
            <person name="Andreopoulos W."/>
            <person name="Pangilinan J."/>
            <person name="LaButti K."/>
            <person name="Riley R."/>
            <person name="Lipzen A."/>
            <person name="Clum A."/>
            <person name="Drula E."/>
            <person name="Henrissat B."/>
            <person name="Kohler A."/>
            <person name="Grigoriev I.V."/>
            <person name="Martin F.M."/>
            <person name="Hacquard S."/>
        </authorList>
    </citation>
    <scope>NUCLEOTIDE SEQUENCE</scope>
    <source>
        <strain evidence="2">MPI-CAGE-AT-0016</strain>
    </source>
</reference>
<evidence type="ECO:0000313" key="2">
    <source>
        <dbReference type="EMBL" id="KAH7349257.1"/>
    </source>
</evidence>
<dbReference type="AlphaFoldDB" id="A0A8K0TB61"/>
<feature type="compositionally biased region" description="Polar residues" evidence="1">
    <location>
        <begin position="87"/>
        <end position="99"/>
    </location>
</feature>
<feature type="compositionally biased region" description="Basic and acidic residues" evidence="1">
    <location>
        <begin position="262"/>
        <end position="279"/>
    </location>
</feature>
<gene>
    <name evidence="2" type="ORF">B0T11DRAFT_129107</name>
</gene>
<feature type="compositionally biased region" description="Polar residues" evidence="1">
    <location>
        <begin position="1"/>
        <end position="23"/>
    </location>
</feature>
<evidence type="ECO:0000313" key="3">
    <source>
        <dbReference type="Proteomes" id="UP000813385"/>
    </source>
</evidence>